<dbReference type="EC" id="3.5.4.33" evidence="7"/>
<protein>
    <recommendedName>
        <fullName evidence="7">tRNA-specific adenosine deaminase</fullName>
        <ecNumber evidence="7">3.5.4.33</ecNumber>
    </recommendedName>
</protein>
<comment type="cofactor">
    <cofactor evidence="7">
        <name>Zn(2+)</name>
        <dbReference type="ChEBI" id="CHEBI:29105"/>
    </cofactor>
    <text evidence="7">Binds 1 zinc ion per subunit.</text>
</comment>
<dbReference type="PROSITE" id="PS51747">
    <property type="entry name" value="CYT_DCMP_DEAMINASES_2"/>
    <property type="match status" value="1"/>
</dbReference>
<feature type="binding site" evidence="7">
    <location>
        <position position="89"/>
    </location>
    <ligand>
        <name>Zn(2+)</name>
        <dbReference type="ChEBI" id="CHEBI:29105"/>
        <note>catalytic</note>
    </ligand>
</feature>
<organism evidence="9 10">
    <name type="scientific">Tepidimonas sediminis</name>
    <dbReference type="NCBI Taxonomy" id="2588941"/>
    <lineage>
        <taxon>Bacteria</taxon>
        <taxon>Pseudomonadati</taxon>
        <taxon>Pseudomonadota</taxon>
        <taxon>Betaproteobacteria</taxon>
        <taxon>Burkholderiales</taxon>
        <taxon>Tepidimonas</taxon>
    </lineage>
</organism>
<dbReference type="InterPro" id="IPR002125">
    <property type="entry name" value="CMP_dCMP_dom"/>
</dbReference>
<keyword evidence="10" id="KW-1185">Reference proteome</keyword>
<dbReference type="InterPro" id="IPR029058">
    <property type="entry name" value="AB_hydrolase_fold"/>
</dbReference>
<comment type="function">
    <text evidence="7">Catalyzes the deamination of adenosine to inosine at the wobble position 34 of tRNA(Arg2).</text>
</comment>
<evidence type="ECO:0000256" key="4">
    <source>
        <dbReference type="ARBA" id="ARBA00022801"/>
    </source>
</evidence>
<dbReference type="NCBIfam" id="NF008113">
    <property type="entry name" value="PRK10860.1"/>
    <property type="match status" value="1"/>
</dbReference>
<dbReference type="FunFam" id="3.40.140.10:FF:000005">
    <property type="entry name" value="tRNA-specific adenosine deaminase"/>
    <property type="match status" value="1"/>
</dbReference>
<evidence type="ECO:0000256" key="6">
    <source>
        <dbReference type="ARBA" id="ARBA00048045"/>
    </source>
</evidence>
<dbReference type="GO" id="GO:0008270">
    <property type="term" value="F:zinc ion binding"/>
    <property type="evidence" value="ECO:0007669"/>
    <property type="project" value="UniProtKB-UniRule"/>
</dbReference>
<reference evidence="9 10" key="1">
    <citation type="submission" date="2019-07" db="EMBL/GenBank/DDBJ databases">
        <title>Tepidimonas sediminis YIM 72259 draft genome.</title>
        <authorList>
            <person name="Da Costa M.S."/>
            <person name="Froufe H.J.C."/>
            <person name="Egas C."/>
            <person name="Albuquerque L."/>
        </authorList>
    </citation>
    <scope>NUCLEOTIDE SEQUENCE [LARGE SCALE GENOMIC DNA]</scope>
    <source>
        <strain evidence="9 10">YIM 72259</strain>
    </source>
</reference>
<feature type="binding site" evidence="7">
    <location>
        <position position="59"/>
    </location>
    <ligand>
        <name>Zn(2+)</name>
        <dbReference type="ChEBI" id="CHEBI:29105"/>
        <note>catalytic</note>
    </ligand>
</feature>
<dbReference type="CDD" id="cd01285">
    <property type="entry name" value="nucleoside_deaminase"/>
    <property type="match status" value="1"/>
</dbReference>
<dbReference type="Pfam" id="PF00383">
    <property type="entry name" value="dCMP_cyt_deam_1"/>
    <property type="match status" value="1"/>
</dbReference>
<evidence type="ECO:0000313" key="9">
    <source>
        <dbReference type="EMBL" id="TSE27449.1"/>
    </source>
</evidence>
<name>A0A554WV45_9BURK</name>
<dbReference type="Gene3D" id="3.40.50.1820">
    <property type="entry name" value="alpha/beta hydrolase"/>
    <property type="match status" value="1"/>
</dbReference>
<keyword evidence="5 7" id="KW-0862">Zinc</keyword>
<dbReference type="GO" id="GO:0002100">
    <property type="term" value="P:tRNA wobble adenosine to inosine editing"/>
    <property type="evidence" value="ECO:0007669"/>
    <property type="project" value="UniProtKB-UniRule"/>
</dbReference>
<evidence type="ECO:0000313" key="10">
    <source>
        <dbReference type="Proteomes" id="UP000320225"/>
    </source>
</evidence>
<dbReference type="SUPFAM" id="SSF53474">
    <property type="entry name" value="alpha/beta-Hydrolases"/>
    <property type="match status" value="1"/>
</dbReference>
<evidence type="ECO:0000256" key="3">
    <source>
        <dbReference type="ARBA" id="ARBA00022723"/>
    </source>
</evidence>
<comment type="caution">
    <text evidence="9">The sequence shown here is derived from an EMBL/GenBank/DDBJ whole genome shotgun (WGS) entry which is preliminary data.</text>
</comment>
<dbReference type="SUPFAM" id="SSF53927">
    <property type="entry name" value="Cytidine deaminase-like"/>
    <property type="match status" value="1"/>
</dbReference>
<dbReference type="RefSeq" id="WP_185970539.1">
    <property type="nucleotide sequence ID" value="NZ_VJND01000001.1"/>
</dbReference>
<feature type="domain" description="CMP/dCMP-type deaminase" evidence="8">
    <location>
        <begin position="8"/>
        <end position="120"/>
    </location>
</feature>
<dbReference type="InterPro" id="IPR016193">
    <property type="entry name" value="Cytidine_deaminase-like"/>
</dbReference>
<dbReference type="PANTHER" id="PTHR11079">
    <property type="entry name" value="CYTOSINE DEAMINASE FAMILY MEMBER"/>
    <property type="match status" value="1"/>
</dbReference>
<dbReference type="HAMAP" id="MF_00972">
    <property type="entry name" value="tRNA_aden_deaminase"/>
    <property type="match status" value="1"/>
</dbReference>
<dbReference type="PANTHER" id="PTHR11079:SF202">
    <property type="entry name" value="TRNA-SPECIFIC ADENOSINE DEAMINASE"/>
    <property type="match status" value="1"/>
</dbReference>
<comment type="similarity">
    <text evidence="7">Belongs to the cytidine and deoxycytidylate deaminase family.</text>
</comment>
<dbReference type="Proteomes" id="UP000320225">
    <property type="component" value="Unassembled WGS sequence"/>
</dbReference>
<feature type="binding site" evidence="7">
    <location>
        <position position="92"/>
    </location>
    <ligand>
        <name>Zn(2+)</name>
        <dbReference type="ChEBI" id="CHEBI:29105"/>
        <note>catalytic</note>
    </ligand>
</feature>
<evidence type="ECO:0000256" key="7">
    <source>
        <dbReference type="HAMAP-Rule" id="MF_00972"/>
    </source>
</evidence>
<proteinExistence type="inferred from homology"/>
<gene>
    <name evidence="7 9" type="primary">tadA</name>
    <name evidence="9" type="ORF">Tsedi_00286</name>
</gene>
<sequence length="362" mass="38549">MEPTSTIPDDARWMAEALALARQAADAGEVPVGAVVVHAGRIVGRGHNQPVGSGDPTAHAEIVALREAARALGNYRLDGCTLYVTLEPCAMCAQAALHARLARVVYGAAEPRSGAAGSVLDLFALPALNAHTQVLGGVLADQAAALLQSFFRQRRAQQRAQAVPLRDDALRTPEDAFDAAWAMAASAGLRREEVSHHWQREAAALEGLRLHALDVGDGAAAEVELCLHGPDGWWPQWLPWLAGRGGAGGRCLVPDLIGFGQSDKPKKERWHTPARHAAVLTGWLEALQVPAVRLWLAPGAEALLPALRAALGPRLLRAIPVDASRLLAPGPWQQAPYPDRGHRAGARAWAAWWPAPAVDPVR</sequence>
<dbReference type="AlphaFoldDB" id="A0A554WV45"/>
<dbReference type="GO" id="GO:0052717">
    <property type="term" value="F:tRNA-specific adenosine-34 deaminase activity"/>
    <property type="evidence" value="ECO:0007669"/>
    <property type="project" value="UniProtKB-UniRule"/>
</dbReference>
<comment type="catalytic activity">
    <reaction evidence="6 7">
        <text>adenosine(34) in tRNA + H2O + H(+) = inosine(34) in tRNA + NH4(+)</text>
        <dbReference type="Rhea" id="RHEA:43168"/>
        <dbReference type="Rhea" id="RHEA-COMP:10373"/>
        <dbReference type="Rhea" id="RHEA-COMP:10374"/>
        <dbReference type="ChEBI" id="CHEBI:15377"/>
        <dbReference type="ChEBI" id="CHEBI:15378"/>
        <dbReference type="ChEBI" id="CHEBI:28938"/>
        <dbReference type="ChEBI" id="CHEBI:74411"/>
        <dbReference type="ChEBI" id="CHEBI:82852"/>
        <dbReference type="EC" id="3.5.4.33"/>
    </reaction>
</comment>
<feature type="active site" description="Proton donor" evidence="7">
    <location>
        <position position="61"/>
    </location>
</feature>
<evidence type="ECO:0000256" key="2">
    <source>
        <dbReference type="ARBA" id="ARBA00022694"/>
    </source>
</evidence>
<dbReference type="EMBL" id="VJND01000001">
    <property type="protein sequence ID" value="TSE27449.1"/>
    <property type="molecule type" value="Genomic_DNA"/>
</dbReference>
<comment type="subunit">
    <text evidence="1 7">Homodimer.</text>
</comment>
<evidence type="ECO:0000256" key="1">
    <source>
        <dbReference type="ARBA" id="ARBA00011738"/>
    </source>
</evidence>
<dbReference type="InterPro" id="IPR028883">
    <property type="entry name" value="tRNA_aden_deaminase"/>
</dbReference>
<keyword evidence="3 7" id="KW-0479">Metal-binding</keyword>
<dbReference type="Gene3D" id="3.40.140.10">
    <property type="entry name" value="Cytidine Deaminase, domain 2"/>
    <property type="match status" value="1"/>
</dbReference>
<evidence type="ECO:0000256" key="5">
    <source>
        <dbReference type="ARBA" id="ARBA00022833"/>
    </source>
</evidence>
<accession>A0A554WV45</accession>
<keyword evidence="4 7" id="KW-0378">Hydrolase</keyword>
<evidence type="ECO:0000259" key="8">
    <source>
        <dbReference type="PROSITE" id="PS51747"/>
    </source>
</evidence>
<keyword evidence="2 7" id="KW-0819">tRNA processing</keyword>